<keyword evidence="1" id="KW-1133">Transmembrane helix</keyword>
<protein>
    <submittedName>
        <fullName evidence="3">Methyl-accepting chemotaxis protein</fullName>
    </submittedName>
</protein>
<dbReference type="AlphaFoldDB" id="A0A150FSZ1"/>
<keyword evidence="1" id="KW-0472">Membrane</keyword>
<keyword evidence="1" id="KW-0812">Transmembrane</keyword>
<accession>A0A150FSZ1</accession>
<feature type="transmembrane region" description="Helical" evidence="1">
    <location>
        <begin position="12"/>
        <end position="31"/>
    </location>
</feature>
<reference evidence="2 4" key="1">
    <citation type="submission" date="2016-02" db="EMBL/GenBank/DDBJ databases">
        <title>Draft genome sequence for Clostridium paradoxum JW-YL-7.</title>
        <authorList>
            <person name="Utturkar S.M."/>
            <person name="Lancaster A."/>
            <person name="Poole F.L."/>
            <person name="Adams M.W."/>
            <person name="Brown S.D."/>
        </authorList>
    </citation>
    <scope>NUCLEOTIDE SEQUENCE [LARGE SCALE GENOMIC DNA]</scope>
    <source>
        <strain evidence="2 4">JW-YL-7</strain>
    </source>
</reference>
<keyword evidence="5" id="KW-1185">Reference proteome</keyword>
<organism evidence="2 4">
    <name type="scientific">Alkalithermobacter thermoalcaliphilus JW-YL-7 = DSM 7308</name>
    <dbReference type="NCBI Taxonomy" id="1121328"/>
    <lineage>
        <taxon>Bacteria</taxon>
        <taxon>Bacillati</taxon>
        <taxon>Bacillota</taxon>
        <taxon>Clostridia</taxon>
        <taxon>Peptostreptococcales</taxon>
        <taxon>Tepidibacteraceae</taxon>
        <taxon>Alkalithermobacter</taxon>
    </lineage>
</organism>
<sequence length="155" mass="17550">MSFKFRIGAKLTSMFLVLCILPTVILGFYAYRQTFRGLQLGELEKHNILLEGIVSNTRTTLTDTEFLLKNLATNSSFNQTLKMYNQGESIDNTIPLKETNNMLRKIYVDSMGYYESVFLVGLDGNIIADSLGRTEYSLGVTDLSFVKEAMNKKSF</sequence>
<name>A0A150FSZ1_CLOPD</name>
<dbReference type="EMBL" id="LSFY01000001">
    <property type="protein sequence ID" value="KXZ40698.1"/>
    <property type="molecule type" value="Genomic_DNA"/>
</dbReference>
<dbReference type="Proteomes" id="UP000092605">
    <property type="component" value="Unassembled WGS sequence"/>
</dbReference>
<evidence type="ECO:0000313" key="3">
    <source>
        <dbReference type="EMBL" id="SHL34111.1"/>
    </source>
</evidence>
<dbReference type="PATRIC" id="fig|1121328.3.peg.1785"/>
<evidence type="ECO:0000313" key="4">
    <source>
        <dbReference type="Proteomes" id="UP000092605"/>
    </source>
</evidence>
<proteinExistence type="predicted"/>
<dbReference type="STRING" id="1121328.JWYL7_1773"/>
<gene>
    <name evidence="2" type="ORF">JWYL7_1773</name>
    <name evidence="3" type="ORF">SAMN05661008_01901</name>
</gene>
<reference evidence="3 5" key="2">
    <citation type="submission" date="2016-11" db="EMBL/GenBank/DDBJ databases">
        <authorList>
            <person name="Varghese N."/>
            <person name="Submissions S."/>
        </authorList>
    </citation>
    <scope>NUCLEOTIDE SEQUENCE [LARGE SCALE GENOMIC DNA]</scope>
    <source>
        <strain evidence="3 5">DSM 7308</strain>
    </source>
</reference>
<dbReference type="OrthoDB" id="243053at2"/>
<dbReference type="RefSeq" id="WP_066071984.1">
    <property type="nucleotide sequence ID" value="NZ_FRBG01000024.1"/>
</dbReference>
<dbReference type="Proteomes" id="UP000323392">
    <property type="component" value="Unassembled WGS sequence"/>
</dbReference>
<evidence type="ECO:0000256" key="1">
    <source>
        <dbReference type="SAM" id="Phobius"/>
    </source>
</evidence>
<evidence type="ECO:0000313" key="2">
    <source>
        <dbReference type="EMBL" id="KXZ40698.1"/>
    </source>
</evidence>
<evidence type="ECO:0000313" key="5">
    <source>
        <dbReference type="Proteomes" id="UP000323392"/>
    </source>
</evidence>
<comment type="caution">
    <text evidence="2">The sequence shown here is derived from an EMBL/GenBank/DDBJ whole genome shotgun (WGS) entry which is preliminary data.</text>
</comment>
<dbReference type="EMBL" id="FRBG01000024">
    <property type="protein sequence ID" value="SHL34111.1"/>
    <property type="molecule type" value="Genomic_DNA"/>
</dbReference>